<sequence length="590" mass="64356">MLPSLHSRRRSDVQKDPSPKERPSVECYYRPSGQGDVFLFSPGFCSTTSNGSMSSASSSFDTLSYTYSPVDLKAPPKLFSPPSLPSAGSIPSPLFVEAYLSGVEPKPLTRASPSTPFDELFNSSPAGYWQGGDLSVSPISRHSSIVPADDACEVESEDDLEPAGKLKSLLEYAMSQGIPDTPRSHRASSPFSLSSLSSAPSSPSALFSGVPAASSQTSRGRTLSCSPARLAPVGSSLGSPFKMHARTRVESSHRSQRAIPMPRTTRRSLAAEILNRLGSSRTAAVPPSSPLKRSSSPLPVLSDSEDENYEPGAHRKTRKRSRPFTQDCPAHRKKQRTSTTPVTSAPTSEPASGSEDQDSSESSTTYPNRTFPLRIPIHDHFPLFYRRFPVSSVIDVECATTHKIPVPKVPDALPNAPRDAFDLYTPRFVKGKGTTKVGLCPICHEKTVRGGEGKKLWLSMKFSAFNYHMQYAHGISPSTGRPFSPPTAFRNTMRPNPGKHEKARIMEGKCHKCKKWVAVEGIKDVPTKVKEIFWWKHAATCHQGSTINGECDVYVEDEVFRAVVEAPETGDEDAEDEDGEGESVHEDDPY</sequence>
<evidence type="ECO:0000259" key="2">
    <source>
        <dbReference type="Pfam" id="PF14616"/>
    </source>
</evidence>
<dbReference type="AlphaFoldDB" id="A0A5C2S3S5"/>
<evidence type="ECO:0000313" key="3">
    <source>
        <dbReference type="EMBL" id="RPD58273.1"/>
    </source>
</evidence>
<gene>
    <name evidence="3" type="ORF">L227DRAFT_577302</name>
</gene>
<feature type="compositionally biased region" description="Low complexity" evidence="1">
    <location>
        <begin position="290"/>
        <end position="302"/>
    </location>
</feature>
<feature type="region of interest" description="Disordered" evidence="1">
    <location>
        <begin position="1"/>
        <end position="27"/>
    </location>
</feature>
<dbReference type="STRING" id="1328759.A0A5C2S3S5"/>
<dbReference type="Pfam" id="PF14616">
    <property type="entry name" value="Rua1_C"/>
    <property type="match status" value="1"/>
</dbReference>
<dbReference type="Proteomes" id="UP000313359">
    <property type="component" value="Unassembled WGS sequence"/>
</dbReference>
<accession>A0A5C2S3S5</accession>
<dbReference type="EMBL" id="ML122276">
    <property type="protein sequence ID" value="RPD58273.1"/>
    <property type="molecule type" value="Genomic_DNA"/>
</dbReference>
<organism evidence="3 4">
    <name type="scientific">Lentinus tigrinus ALCF2SS1-6</name>
    <dbReference type="NCBI Taxonomy" id="1328759"/>
    <lineage>
        <taxon>Eukaryota</taxon>
        <taxon>Fungi</taxon>
        <taxon>Dikarya</taxon>
        <taxon>Basidiomycota</taxon>
        <taxon>Agaricomycotina</taxon>
        <taxon>Agaricomycetes</taxon>
        <taxon>Polyporales</taxon>
        <taxon>Polyporaceae</taxon>
        <taxon>Lentinus</taxon>
    </lineage>
</organism>
<reference evidence="3" key="1">
    <citation type="journal article" date="2018" name="Genome Biol. Evol.">
        <title>Genomics and development of Lentinus tigrinus, a white-rot wood-decaying mushroom with dimorphic fruiting bodies.</title>
        <authorList>
            <person name="Wu B."/>
            <person name="Xu Z."/>
            <person name="Knudson A."/>
            <person name="Carlson A."/>
            <person name="Chen N."/>
            <person name="Kovaka S."/>
            <person name="LaButti K."/>
            <person name="Lipzen A."/>
            <person name="Pennachio C."/>
            <person name="Riley R."/>
            <person name="Schakwitz W."/>
            <person name="Umezawa K."/>
            <person name="Ohm R.A."/>
            <person name="Grigoriev I.V."/>
            <person name="Nagy L.G."/>
            <person name="Gibbons J."/>
            <person name="Hibbett D."/>
        </authorList>
    </citation>
    <scope>NUCLEOTIDE SEQUENCE [LARGE SCALE GENOMIC DNA]</scope>
    <source>
        <strain evidence="3">ALCF2SS1-6</strain>
    </source>
</reference>
<keyword evidence="4" id="KW-1185">Reference proteome</keyword>
<dbReference type="OrthoDB" id="5595379at2759"/>
<feature type="compositionally biased region" description="Acidic residues" evidence="1">
    <location>
        <begin position="568"/>
        <end position="581"/>
    </location>
</feature>
<name>A0A5C2S3S5_9APHY</name>
<protein>
    <recommendedName>
        <fullName evidence="2">Transcription regulator Rua1 C-terminal domain-containing protein</fullName>
    </recommendedName>
</protein>
<feature type="domain" description="Transcription regulator Rua1 C-terminal" evidence="2">
    <location>
        <begin position="419"/>
        <end position="542"/>
    </location>
</feature>
<dbReference type="InterPro" id="IPR028012">
    <property type="entry name" value="Rua1_C"/>
</dbReference>
<dbReference type="PANTHER" id="PTHR28125:SF2">
    <property type="entry name" value="MEIOTIC EXPRESSION UP-REGULATED PROTEIN 26"/>
    <property type="match status" value="1"/>
</dbReference>
<feature type="region of interest" description="Disordered" evidence="1">
    <location>
        <begin position="565"/>
        <end position="590"/>
    </location>
</feature>
<feature type="region of interest" description="Disordered" evidence="1">
    <location>
        <begin position="204"/>
        <end position="265"/>
    </location>
</feature>
<proteinExistence type="predicted"/>
<feature type="compositionally biased region" description="Low complexity" evidence="1">
    <location>
        <begin position="337"/>
        <end position="354"/>
    </location>
</feature>
<feature type="region of interest" description="Disordered" evidence="1">
    <location>
        <begin position="278"/>
        <end position="371"/>
    </location>
</feature>
<evidence type="ECO:0000256" key="1">
    <source>
        <dbReference type="SAM" id="MobiDB-lite"/>
    </source>
</evidence>
<dbReference type="PANTHER" id="PTHR28125">
    <property type="entry name" value="MEIOTIC EXPRESSION UP-REGULATED PROTEIN 26"/>
    <property type="match status" value="1"/>
</dbReference>
<feature type="compositionally biased region" description="Basic and acidic residues" evidence="1">
    <location>
        <begin position="10"/>
        <end position="24"/>
    </location>
</feature>
<evidence type="ECO:0000313" key="4">
    <source>
        <dbReference type="Proteomes" id="UP000313359"/>
    </source>
</evidence>
<feature type="compositionally biased region" description="Polar residues" evidence="1">
    <location>
        <begin position="213"/>
        <end position="225"/>
    </location>
</feature>